<keyword evidence="1" id="KW-0436">Ligase</keyword>
<dbReference type="SUPFAM" id="SSF55144">
    <property type="entry name" value="LigT-like"/>
    <property type="match status" value="1"/>
</dbReference>
<evidence type="ECO:0000313" key="1">
    <source>
        <dbReference type="EMBL" id="GAA5181169.1"/>
    </source>
</evidence>
<dbReference type="EMBL" id="BAABJQ010000004">
    <property type="protein sequence ID" value="GAA5181169.1"/>
    <property type="molecule type" value="Genomic_DNA"/>
</dbReference>
<dbReference type="Gene3D" id="3.90.1140.10">
    <property type="entry name" value="Cyclic phosphodiesterase"/>
    <property type="match status" value="1"/>
</dbReference>
<dbReference type="InterPro" id="IPR009097">
    <property type="entry name" value="Cyclic_Pdiesterase"/>
</dbReference>
<comment type="caution">
    <text evidence="1">The sequence shown here is derived from an EMBL/GenBank/DDBJ whole genome shotgun (WGS) entry which is preliminary data.</text>
</comment>
<accession>A0ABP9RPE4</accession>
<evidence type="ECO:0000313" key="2">
    <source>
        <dbReference type="Proteomes" id="UP001501570"/>
    </source>
</evidence>
<organism evidence="1 2">
    <name type="scientific">Rugosimonospora acidiphila</name>
    <dbReference type="NCBI Taxonomy" id="556531"/>
    <lineage>
        <taxon>Bacteria</taxon>
        <taxon>Bacillati</taxon>
        <taxon>Actinomycetota</taxon>
        <taxon>Actinomycetes</taxon>
        <taxon>Micromonosporales</taxon>
        <taxon>Micromonosporaceae</taxon>
        <taxon>Rugosimonospora</taxon>
    </lineage>
</organism>
<name>A0ABP9RPE4_9ACTN</name>
<dbReference type="PANTHER" id="PTHR36039">
    <property type="match status" value="1"/>
</dbReference>
<gene>
    <name evidence="1" type="ORF">GCM10023322_15160</name>
</gene>
<proteinExistence type="predicted"/>
<reference evidence="2" key="1">
    <citation type="journal article" date="2019" name="Int. J. Syst. Evol. Microbiol.">
        <title>The Global Catalogue of Microorganisms (GCM) 10K type strain sequencing project: providing services to taxonomists for standard genome sequencing and annotation.</title>
        <authorList>
            <consortium name="The Broad Institute Genomics Platform"/>
            <consortium name="The Broad Institute Genome Sequencing Center for Infectious Disease"/>
            <person name="Wu L."/>
            <person name="Ma J."/>
        </authorList>
    </citation>
    <scope>NUCLEOTIDE SEQUENCE [LARGE SCALE GENOMIC DNA]</scope>
    <source>
        <strain evidence="2">JCM 18304</strain>
    </source>
</reference>
<protein>
    <submittedName>
        <fullName evidence="1">2'-5' RNA ligase family protein</fullName>
    </submittedName>
</protein>
<sequence length="182" mass="20004">MVVAAIELYLDTDATRRIRALWHALEAEGIPTLASLLNERHRPHLSLAAAHRLAPDAVAEALRDLDVGRGLALELDFVGQFVGRVLWLGATVTEELLAHHRAVHERLTAAGVEVWDHYRPGRWVPHCTVSMRVPNPLMGHAIRRCLEILPVRATVTGAAVTDHANDIAHPLGHGRPADDVSR</sequence>
<dbReference type="Pfam" id="PF13563">
    <property type="entry name" value="2_5_RNA_ligase2"/>
    <property type="match status" value="1"/>
</dbReference>
<keyword evidence="2" id="KW-1185">Reference proteome</keyword>
<dbReference type="GO" id="GO:0016874">
    <property type="term" value="F:ligase activity"/>
    <property type="evidence" value="ECO:0007669"/>
    <property type="project" value="UniProtKB-KW"/>
</dbReference>
<dbReference type="Proteomes" id="UP001501570">
    <property type="component" value="Unassembled WGS sequence"/>
</dbReference>
<dbReference type="PANTHER" id="PTHR36039:SF2">
    <property type="entry name" value="RNA LIGASE_CYCLIC NUCLEOTIDE PHOSPHODIESTERASE FAMILY PROTEIN"/>
    <property type="match status" value="1"/>
</dbReference>